<sequence length="134" mass="15655">MGNINSQALKNGFRLLNSSYANDFNKKHSRSGSLFRQKTKFKELENSKSDYPFICFNYIHQNPLKAGIVNKMEDWEYSSFKDYMGLRNGTLCNFKLAYELLDLDAGSFYNDSYSIINEDLLPELYQENDKRSDL</sequence>
<dbReference type="RefSeq" id="WP_322345839.1">
    <property type="nucleotide sequence ID" value="NZ_CP129968.2"/>
</dbReference>
<accession>A0AA49GCB9</accession>
<dbReference type="PANTHER" id="PTHR34322">
    <property type="entry name" value="TRANSPOSASE, Y1_TNP DOMAIN-CONTAINING"/>
    <property type="match status" value="1"/>
</dbReference>
<dbReference type="InterPro" id="IPR036515">
    <property type="entry name" value="Transposase_17_sf"/>
</dbReference>
<dbReference type="Gene3D" id="3.30.70.1290">
    <property type="entry name" value="Transposase IS200-like"/>
    <property type="match status" value="1"/>
</dbReference>
<evidence type="ECO:0000313" key="1">
    <source>
        <dbReference type="EMBL" id="WKK80747.2"/>
    </source>
</evidence>
<dbReference type="PANTHER" id="PTHR34322:SF2">
    <property type="entry name" value="TRANSPOSASE IS200-LIKE DOMAIN-CONTAINING PROTEIN"/>
    <property type="match status" value="1"/>
</dbReference>
<reference evidence="1" key="1">
    <citation type="submission" date="2023-08" db="EMBL/GenBank/DDBJ databases">
        <title>Comparative genomics and taxonomic characterization of three novel marine species of genus Marivirga.</title>
        <authorList>
            <person name="Muhammad N."/>
            <person name="Kim S.-G."/>
        </authorList>
    </citation>
    <scope>NUCLEOTIDE SEQUENCE</scope>
    <source>
        <strain evidence="1">BKB1-2</strain>
    </source>
</reference>
<dbReference type="AlphaFoldDB" id="A0AA49GCB9"/>
<proteinExistence type="predicted"/>
<dbReference type="Proteomes" id="UP001232019">
    <property type="component" value="Chromosome"/>
</dbReference>
<protein>
    <recommendedName>
        <fullName evidence="2">Transposase</fullName>
    </recommendedName>
</protein>
<name>A0AA49GCB9_9BACT</name>
<dbReference type="EMBL" id="CP129968">
    <property type="protein sequence ID" value="WKK80747.2"/>
    <property type="molecule type" value="Genomic_DNA"/>
</dbReference>
<dbReference type="GO" id="GO:0006313">
    <property type="term" value="P:DNA transposition"/>
    <property type="evidence" value="ECO:0007669"/>
    <property type="project" value="InterPro"/>
</dbReference>
<dbReference type="KEGG" id="marp:QYS47_27265"/>
<organism evidence="1">
    <name type="scientific">Marivirga arenosa</name>
    <dbReference type="NCBI Taxonomy" id="3059076"/>
    <lineage>
        <taxon>Bacteria</taxon>
        <taxon>Pseudomonadati</taxon>
        <taxon>Bacteroidota</taxon>
        <taxon>Cytophagia</taxon>
        <taxon>Cytophagales</taxon>
        <taxon>Marivirgaceae</taxon>
        <taxon>Marivirga</taxon>
    </lineage>
</organism>
<evidence type="ECO:0008006" key="2">
    <source>
        <dbReference type="Google" id="ProtNLM"/>
    </source>
</evidence>
<dbReference type="GO" id="GO:0004803">
    <property type="term" value="F:transposase activity"/>
    <property type="evidence" value="ECO:0007669"/>
    <property type="project" value="InterPro"/>
</dbReference>
<dbReference type="GO" id="GO:0003677">
    <property type="term" value="F:DNA binding"/>
    <property type="evidence" value="ECO:0007669"/>
    <property type="project" value="InterPro"/>
</dbReference>
<gene>
    <name evidence="1" type="ORF">QYS47_27265</name>
</gene>